<proteinExistence type="predicted"/>
<dbReference type="Pfam" id="PF09286">
    <property type="entry name" value="Pro-kuma_activ"/>
    <property type="match status" value="1"/>
</dbReference>
<dbReference type="GO" id="GO:0005576">
    <property type="term" value="C:extracellular region"/>
    <property type="evidence" value="ECO:0007669"/>
    <property type="project" value="UniProtKB-SubCell"/>
</dbReference>
<dbReference type="InterPro" id="IPR050819">
    <property type="entry name" value="Tripeptidyl-peptidase_I"/>
</dbReference>
<feature type="active site" description="Charge relay system" evidence="8">
    <location>
        <position position="651"/>
    </location>
</feature>
<dbReference type="CDD" id="cd04056">
    <property type="entry name" value="Peptidases_S53"/>
    <property type="match status" value="1"/>
</dbReference>
<keyword evidence="13" id="KW-1185">Reference proteome</keyword>
<dbReference type="EMBL" id="JAQQPM010000002">
    <property type="protein sequence ID" value="KAK2068896.1"/>
    <property type="molecule type" value="Genomic_DNA"/>
</dbReference>
<dbReference type="SUPFAM" id="SSF52743">
    <property type="entry name" value="Subtilisin-like"/>
    <property type="match status" value="1"/>
</dbReference>
<feature type="active site" description="Charge relay system" evidence="8">
    <location>
        <position position="365"/>
    </location>
</feature>
<feature type="region of interest" description="Disordered" evidence="9">
    <location>
        <begin position="184"/>
        <end position="270"/>
    </location>
</feature>
<evidence type="ECO:0000256" key="1">
    <source>
        <dbReference type="ARBA" id="ARBA00004239"/>
    </source>
</evidence>
<feature type="binding site" evidence="8">
    <location>
        <position position="711"/>
    </location>
    <ligand>
        <name>Ca(2+)</name>
        <dbReference type="ChEBI" id="CHEBI:29108"/>
    </ligand>
</feature>
<dbReference type="SUPFAM" id="SSF54897">
    <property type="entry name" value="Protease propeptides/inhibitors"/>
    <property type="match status" value="1"/>
</dbReference>
<name>A0AAD9MDF0_9PEZI</name>
<sequence>MHLTPTIRLALGLVLAHGVLGVPDTHVVHERRDVVPHGRWIKRNRVHPARALPLRIGLTQQGLDAAHDHLMAISDPDSPLFGKYWTQEQVIQAFGPSQEALDAVKTWLHQNGIENVTHSGNKAWLAVDLPAAQVEELLHTEFHEHHDAVTGAVQPACDMYAVPKAIREHIDFITPGIKLLSPAVGAGNAPRQPSDRSSSGSSGSSQAETKRRAQPASPLGGKRFTRNADIHPARTTSQETQRRSSGAAAHRKHGLGAPGRPEDGLGAMASSDPAAELRKCDKVMTPACIATLYQIPPADPAKVHPNNSLGVYESYQQYWNQDDLDSFFYRFTNITNGTHPIDKAIDGGVASTTDPSQDGFEAMLDLLMAYPIVYPQTITIFNEDDTWYQNGGSYFLGAYYLFNDFLDAIDGSYCTYSAYGETGNAWFDPVYPDPHPGGYKGPLQCGVYQPTNVISISYGERESQMAIAWQKRQCNEFLKLGLQGVSILVSSGDTGVGGLVFDGVSACLGPNNNIFSPGFPMNCPYVTSVGMTRIYHGQTVHDPESAGYVRTKDEINPVVASGGGFSNVYRRPDYQDQVVQAYFSRHNPPYAYYSALADNAPNPVTPNVTALAGETGGVYNRIGRGSPDVSANGVDGAVYANGTALTGVGTSLSTPIFAAIINRINDERLSANKSTLGFLNPTLYKHPEILNDITNGTNPNCGVQGFSAVPGWDPVTGLGTPNYPKMLDFYLSLP</sequence>
<evidence type="ECO:0000256" key="6">
    <source>
        <dbReference type="ARBA" id="ARBA00022837"/>
    </source>
</evidence>
<evidence type="ECO:0000256" key="9">
    <source>
        <dbReference type="SAM" id="MobiDB-lite"/>
    </source>
</evidence>
<feature type="domain" description="Peptidase S53" evidence="11">
    <location>
        <begin position="283"/>
        <end position="733"/>
    </location>
</feature>
<keyword evidence="6 8" id="KW-0106">Calcium</keyword>
<feature type="active site" description="Charge relay system" evidence="8">
    <location>
        <position position="361"/>
    </location>
</feature>
<gene>
    <name evidence="12" type="ORF">P8C59_003512</name>
</gene>
<keyword evidence="5 8" id="KW-0720">Serine protease</keyword>
<feature type="binding site" evidence="8">
    <location>
        <position position="713"/>
    </location>
    <ligand>
        <name>Ca(2+)</name>
        <dbReference type="ChEBI" id="CHEBI:29108"/>
    </ligand>
</feature>
<keyword evidence="4 8" id="KW-0378">Hydrolase</keyword>
<dbReference type="InterPro" id="IPR015366">
    <property type="entry name" value="S53_propep"/>
</dbReference>
<evidence type="ECO:0000256" key="3">
    <source>
        <dbReference type="ARBA" id="ARBA00022723"/>
    </source>
</evidence>
<feature type="chain" id="PRO_5042063504" description="Peptidase S53 domain-containing protein" evidence="10">
    <location>
        <begin position="22"/>
        <end position="734"/>
    </location>
</feature>
<dbReference type="GO" id="GO:0006508">
    <property type="term" value="P:proteolysis"/>
    <property type="evidence" value="ECO:0007669"/>
    <property type="project" value="UniProtKB-KW"/>
</dbReference>
<dbReference type="PANTHER" id="PTHR14218:SF19">
    <property type="entry name" value="SERINE PROTEASE AORO, PUTATIVE (AFU_ORTHOLOGUE AFUA_6G10250)-RELATED"/>
    <property type="match status" value="1"/>
</dbReference>
<keyword evidence="3 8" id="KW-0479">Metal-binding</keyword>
<keyword evidence="7" id="KW-0865">Zymogen</keyword>
<dbReference type="GO" id="GO:0008240">
    <property type="term" value="F:tripeptidyl-peptidase activity"/>
    <property type="evidence" value="ECO:0007669"/>
    <property type="project" value="TreeGrafter"/>
</dbReference>
<evidence type="ECO:0000256" key="10">
    <source>
        <dbReference type="SAM" id="SignalP"/>
    </source>
</evidence>
<dbReference type="AlphaFoldDB" id="A0AAD9MDF0"/>
<evidence type="ECO:0000256" key="5">
    <source>
        <dbReference type="ARBA" id="ARBA00022825"/>
    </source>
</evidence>
<comment type="subcellular location">
    <subcellularLocation>
        <location evidence="1">Secreted</location>
        <location evidence="1">Extracellular space</location>
    </subcellularLocation>
</comment>
<dbReference type="PROSITE" id="PS51695">
    <property type="entry name" value="SEDOLISIN"/>
    <property type="match status" value="1"/>
</dbReference>
<evidence type="ECO:0000256" key="4">
    <source>
        <dbReference type="ARBA" id="ARBA00022801"/>
    </source>
</evidence>
<feature type="binding site" evidence="8">
    <location>
        <position position="693"/>
    </location>
    <ligand>
        <name>Ca(2+)</name>
        <dbReference type="ChEBI" id="CHEBI:29108"/>
    </ligand>
</feature>
<dbReference type="PANTHER" id="PTHR14218">
    <property type="entry name" value="PROTEASE S8 TRIPEPTIDYL PEPTIDASE I CLN2"/>
    <property type="match status" value="1"/>
</dbReference>
<evidence type="ECO:0000313" key="12">
    <source>
        <dbReference type="EMBL" id="KAK2068896.1"/>
    </source>
</evidence>
<dbReference type="GO" id="GO:0046872">
    <property type="term" value="F:metal ion binding"/>
    <property type="evidence" value="ECO:0007669"/>
    <property type="project" value="UniProtKB-UniRule"/>
</dbReference>
<feature type="signal peptide" evidence="10">
    <location>
        <begin position="1"/>
        <end position="21"/>
    </location>
</feature>
<reference evidence="12" key="1">
    <citation type="journal article" date="2023" name="Mol. Plant Microbe Interact.">
        <title>Elucidating the Obligate Nature and Biological Capacity of an Invasive Fungal Corn Pathogen.</title>
        <authorList>
            <person name="MacCready J.S."/>
            <person name="Roggenkamp E.M."/>
            <person name="Gdanetz K."/>
            <person name="Chilvers M.I."/>
        </authorList>
    </citation>
    <scope>NUCLEOTIDE SEQUENCE</scope>
    <source>
        <strain evidence="12">PM02</strain>
    </source>
</reference>
<dbReference type="CDD" id="cd11377">
    <property type="entry name" value="Pro-peptidase_S53"/>
    <property type="match status" value="1"/>
</dbReference>
<dbReference type="InterPro" id="IPR036852">
    <property type="entry name" value="Peptidase_S8/S53_dom_sf"/>
</dbReference>
<evidence type="ECO:0000256" key="2">
    <source>
        <dbReference type="ARBA" id="ARBA00022670"/>
    </source>
</evidence>
<evidence type="ECO:0000256" key="7">
    <source>
        <dbReference type="ARBA" id="ARBA00023145"/>
    </source>
</evidence>
<dbReference type="Proteomes" id="UP001217918">
    <property type="component" value="Unassembled WGS sequence"/>
</dbReference>
<keyword evidence="2 8" id="KW-0645">Protease</keyword>
<comment type="cofactor">
    <cofactor evidence="8">
        <name>Ca(2+)</name>
        <dbReference type="ChEBI" id="CHEBI:29108"/>
    </cofactor>
    <text evidence="8">Binds 1 Ca(2+) ion per subunit.</text>
</comment>
<comment type="caution">
    <text evidence="12">The sequence shown here is derived from an EMBL/GenBank/DDBJ whole genome shotgun (WGS) entry which is preliminary data.</text>
</comment>
<accession>A0AAD9MDF0</accession>
<dbReference type="SMART" id="SM00944">
    <property type="entry name" value="Pro-kuma_activ"/>
    <property type="match status" value="1"/>
</dbReference>
<evidence type="ECO:0000313" key="13">
    <source>
        <dbReference type="Proteomes" id="UP001217918"/>
    </source>
</evidence>
<evidence type="ECO:0000256" key="8">
    <source>
        <dbReference type="PROSITE-ProRule" id="PRU01032"/>
    </source>
</evidence>
<evidence type="ECO:0000259" key="11">
    <source>
        <dbReference type="PROSITE" id="PS51695"/>
    </source>
</evidence>
<organism evidence="12 13">
    <name type="scientific">Phyllachora maydis</name>
    <dbReference type="NCBI Taxonomy" id="1825666"/>
    <lineage>
        <taxon>Eukaryota</taxon>
        <taxon>Fungi</taxon>
        <taxon>Dikarya</taxon>
        <taxon>Ascomycota</taxon>
        <taxon>Pezizomycotina</taxon>
        <taxon>Sordariomycetes</taxon>
        <taxon>Sordariomycetidae</taxon>
        <taxon>Phyllachorales</taxon>
        <taxon>Phyllachoraceae</taxon>
        <taxon>Phyllachora</taxon>
    </lineage>
</organism>
<keyword evidence="10" id="KW-0732">Signal</keyword>
<dbReference type="Gene3D" id="3.40.50.200">
    <property type="entry name" value="Peptidase S8/S53 domain"/>
    <property type="match status" value="1"/>
</dbReference>
<dbReference type="InterPro" id="IPR030400">
    <property type="entry name" value="Sedolisin_dom"/>
</dbReference>
<feature type="binding site" evidence="8">
    <location>
        <position position="692"/>
    </location>
    <ligand>
        <name>Ca(2+)</name>
        <dbReference type="ChEBI" id="CHEBI:29108"/>
    </ligand>
</feature>
<protein>
    <recommendedName>
        <fullName evidence="11">Peptidase S53 domain-containing protein</fullName>
    </recommendedName>
</protein>
<dbReference type="GO" id="GO:0004252">
    <property type="term" value="F:serine-type endopeptidase activity"/>
    <property type="evidence" value="ECO:0007669"/>
    <property type="project" value="UniProtKB-UniRule"/>
</dbReference>